<keyword evidence="4 9" id="KW-0812">Transmembrane</keyword>
<protein>
    <recommendedName>
        <fullName evidence="12">DUF2029 domain-containing protein</fullName>
    </recommendedName>
</protein>
<evidence type="ECO:0000313" key="10">
    <source>
        <dbReference type="EMBL" id="GAC66881.1"/>
    </source>
</evidence>
<name>M0QF17_9ACTN</name>
<feature type="transmembrane region" description="Helical" evidence="9">
    <location>
        <begin position="292"/>
        <end position="314"/>
    </location>
</feature>
<dbReference type="eggNOG" id="COG5650">
    <property type="taxonomic scope" value="Bacteria"/>
</dbReference>
<feature type="region of interest" description="Disordered" evidence="8">
    <location>
        <begin position="508"/>
        <end position="554"/>
    </location>
</feature>
<gene>
    <name evidence="10" type="ORF">GS4_05_00900</name>
</gene>
<evidence type="ECO:0000256" key="2">
    <source>
        <dbReference type="ARBA" id="ARBA00022475"/>
    </source>
</evidence>
<comment type="similarity">
    <text evidence="7">Belongs to the glycosyltransferase 87 family.</text>
</comment>
<evidence type="ECO:0000256" key="1">
    <source>
        <dbReference type="ARBA" id="ARBA00004651"/>
    </source>
</evidence>
<evidence type="ECO:0000313" key="11">
    <source>
        <dbReference type="Proteomes" id="UP000011666"/>
    </source>
</evidence>
<evidence type="ECO:0000256" key="5">
    <source>
        <dbReference type="ARBA" id="ARBA00022989"/>
    </source>
</evidence>
<keyword evidence="3" id="KW-0808">Transferase</keyword>
<dbReference type="Pfam" id="PF09594">
    <property type="entry name" value="GT87"/>
    <property type="match status" value="1"/>
</dbReference>
<feature type="transmembrane region" description="Helical" evidence="9">
    <location>
        <begin position="185"/>
        <end position="207"/>
    </location>
</feature>
<dbReference type="InterPro" id="IPR016570">
    <property type="entry name" value="UCP010361"/>
</dbReference>
<dbReference type="Proteomes" id="UP000011666">
    <property type="component" value="Unassembled WGS sequence"/>
</dbReference>
<feature type="transmembrane region" description="Helical" evidence="9">
    <location>
        <begin position="379"/>
        <end position="399"/>
    </location>
</feature>
<dbReference type="STRING" id="1223545.GS4_05_00900"/>
<keyword evidence="11" id="KW-1185">Reference proteome</keyword>
<dbReference type="GO" id="GO:0005886">
    <property type="term" value="C:plasma membrane"/>
    <property type="evidence" value="ECO:0007669"/>
    <property type="project" value="UniProtKB-SubCell"/>
</dbReference>
<evidence type="ECO:0000256" key="8">
    <source>
        <dbReference type="SAM" id="MobiDB-lite"/>
    </source>
</evidence>
<feature type="transmembrane region" description="Helical" evidence="9">
    <location>
        <begin position="419"/>
        <end position="439"/>
    </location>
</feature>
<dbReference type="GO" id="GO:0016758">
    <property type="term" value="F:hexosyltransferase activity"/>
    <property type="evidence" value="ECO:0007669"/>
    <property type="project" value="InterPro"/>
</dbReference>
<evidence type="ECO:0000256" key="7">
    <source>
        <dbReference type="ARBA" id="ARBA00024033"/>
    </source>
</evidence>
<keyword evidence="6 9" id="KW-0472">Membrane</keyword>
<dbReference type="AlphaFoldDB" id="M0QF17"/>
<evidence type="ECO:0000256" key="3">
    <source>
        <dbReference type="ARBA" id="ARBA00022679"/>
    </source>
</evidence>
<evidence type="ECO:0008006" key="12">
    <source>
        <dbReference type="Google" id="ProtNLM"/>
    </source>
</evidence>
<feature type="transmembrane region" description="Helical" evidence="9">
    <location>
        <begin position="219"/>
        <end position="250"/>
    </location>
</feature>
<feature type="transmembrane region" description="Helical" evidence="9">
    <location>
        <begin position="256"/>
        <end position="280"/>
    </location>
</feature>
<dbReference type="PIRSF" id="PIRSF010361">
    <property type="entry name" value="UCP010361"/>
    <property type="match status" value="1"/>
</dbReference>
<keyword evidence="5 9" id="KW-1133">Transmembrane helix</keyword>
<feature type="compositionally biased region" description="Basic and acidic residues" evidence="8">
    <location>
        <begin position="14"/>
        <end position="25"/>
    </location>
</feature>
<comment type="caution">
    <text evidence="10">The sequence shown here is derived from an EMBL/GenBank/DDBJ whole genome shotgun (WGS) entry which is preliminary data.</text>
</comment>
<feature type="transmembrane region" description="Helical" evidence="9">
    <location>
        <begin position="451"/>
        <end position="474"/>
    </location>
</feature>
<evidence type="ECO:0000256" key="4">
    <source>
        <dbReference type="ARBA" id="ARBA00022692"/>
    </source>
</evidence>
<keyword evidence="2" id="KW-1003">Cell membrane</keyword>
<dbReference type="RefSeq" id="WP_007617528.1">
    <property type="nucleotide sequence ID" value="NZ_BANX01000005.1"/>
</dbReference>
<dbReference type="EMBL" id="BANX01000005">
    <property type="protein sequence ID" value="GAC66881.1"/>
    <property type="molecule type" value="Genomic_DNA"/>
</dbReference>
<reference evidence="10 11" key="1">
    <citation type="submission" date="2013-01" db="EMBL/GenBank/DDBJ databases">
        <title>Whole genome shotgun sequence of Gordonia soli NBRC 108243.</title>
        <authorList>
            <person name="Isaki-Nakamura S."/>
            <person name="Hosoyama A."/>
            <person name="Tsuchikane K."/>
            <person name="Ando Y."/>
            <person name="Baba S."/>
            <person name="Ohji S."/>
            <person name="Hamada M."/>
            <person name="Tamura T."/>
            <person name="Yamazoe A."/>
            <person name="Yamazaki S."/>
            <person name="Fujita N."/>
        </authorList>
    </citation>
    <scope>NUCLEOTIDE SEQUENCE [LARGE SCALE GENOMIC DNA]</scope>
    <source>
        <strain evidence="10 11">NBRC 108243</strain>
    </source>
</reference>
<dbReference type="InterPro" id="IPR018584">
    <property type="entry name" value="GT87"/>
</dbReference>
<evidence type="ECO:0000256" key="9">
    <source>
        <dbReference type="SAM" id="Phobius"/>
    </source>
</evidence>
<organism evidence="10 11">
    <name type="scientific">Gordonia soli NBRC 108243</name>
    <dbReference type="NCBI Taxonomy" id="1223545"/>
    <lineage>
        <taxon>Bacteria</taxon>
        <taxon>Bacillati</taxon>
        <taxon>Actinomycetota</taxon>
        <taxon>Actinomycetes</taxon>
        <taxon>Mycobacteriales</taxon>
        <taxon>Gordoniaceae</taxon>
        <taxon>Gordonia</taxon>
    </lineage>
</organism>
<evidence type="ECO:0000256" key="6">
    <source>
        <dbReference type="ARBA" id="ARBA00023136"/>
    </source>
</evidence>
<comment type="subcellular location">
    <subcellularLocation>
        <location evidence="1">Cell membrane</location>
        <topology evidence="1">Multi-pass membrane protein</topology>
    </subcellularLocation>
</comment>
<feature type="transmembrane region" description="Helical" evidence="9">
    <location>
        <begin position="351"/>
        <end position="372"/>
    </location>
</feature>
<feature type="region of interest" description="Disordered" evidence="8">
    <location>
        <begin position="1"/>
        <end position="29"/>
    </location>
</feature>
<proteinExistence type="inferred from homology"/>
<sequence length="554" mass="60872">MSSDDGWESPTTLADDRRTDDDRYLPGRSDGVVREATGLIGGPVGRHAVVGRGPRLTPVRVLFGLALIALALGWFGKAGCLQQAPPDANSAASQSSEMRLDWDDQRQFTDLCYSDVIALFGAEHLDRGAFPYQTFWYEDGPDGKQIKRYMEYPVITGMYMYGVSEIARAWSDASDRWGIPGALDVVLFFDLAALGLALFWLVTIWATGRTARTRLWSTWLAALSPLVVVHVFTNFDAIAIAFVALAMLSWARRRPWLAGVFIGLGTAAKLYPVLLLGVILVLCLRTGKVREFVAALTAAAATWIVVNLPILIAYPSGWREFFRYNSDRGADPDSIYRIISDAGGFTWNVDVLNAVSLALLLLVAIGVAFIGLRAPYRPRLAQLAFLLVAGFLLVNKVWSPQYSLWLVPLAVLAIPRTRLLLAWMVVDAAVWIPRMALYLDADRKWLPEQWFTVAVVIRALMVITVCAVIIWEIWHPEDDAVRYDAAGRWLDDPGGGVFDGAPDQLGAWGRRNPPPGVSDVGAWTTGAHPSESVAASTRDASADIPPSDSRGDRL</sequence>
<accession>M0QF17</accession>
<feature type="transmembrane region" description="Helical" evidence="9">
    <location>
        <begin position="59"/>
        <end position="76"/>
    </location>
</feature>